<organism evidence="1 2">
    <name type="scientific">Candidatus Nealsonbacteria bacterium RIFCSPLOWO2_02_39_8</name>
    <dbReference type="NCBI Taxonomy" id="1801674"/>
    <lineage>
        <taxon>Bacteria</taxon>
        <taxon>Candidatus Nealsoniibacteriota</taxon>
    </lineage>
</organism>
<proteinExistence type="predicted"/>
<gene>
    <name evidence="1" type="ORF">A2W71_00100</name>
</gene>
<dbReference type="Proteomes" id="UP000176216">
    <property type="component" value="Unassembled WGS sequence"/>
</dbReference>
<accession>A0A1G2EG91</accession>
<reference evidence="1 2" key="1">
    <citation type="journal article" date="2016" name="Nat. Commun.">
        <title>Thousands of microbial genomes shed light on interconnected biogeochemical processes in an aquifer system.</title>
        <authorList>
            <person name="Anantharaman K."/>
            <person name="Brown C.T."/>
            <person name="Hug L.A."/>
            <person name="Sharon I."/>
            <person name="Castelle C.J."/>
            <person name="Probst A.J."/>
            <person name="Thomas B.C."/>
            <person name="Singh A."/>
            <person name="Wilkins M.J."/>
            <person name="Karaoz U."/>
            <person name="Brodie E.L."/>
            <person name="Williams K.H."/>
            <person name="Hubbard S.S."/>
            <person name="Banfield J.F."/>
        </authorList>
    </citation>
    <scope>NUCLEOTIDE SEQUENCE [LARGE SCALE GENOMIC DNA]</scope>
</reference>
<dbReference type="EMBL" id="MHMJ01000052">
    <property type="protein sequence ID" value="OGZ24360.1"/>
    <property type="molecule type" value="Genomic_DNA"/>
</dbReference>
<dbReference type="AlphaFoldDB" id="A0A1G2EG91"/>
<protein>
    <submittedName>
        <fullName evidence="1">Uncharacterized protein</fullName>
    </submittedName>
</protein>
<evidence type="ECO:0000313" key="2">
    <source>
        <dbReference type="Proteomes" id="UP000176216"/>
    </source>
</evidence>
<evidence type="ECO:0000313" key="1">
    <source>
        <dbReference type="EMBL" id="OGZ24360.1"/>
    </source>
</evidence>
<comment type="caution">
    <text evidence="1">The sequence shown here is derived from an EMBL/GenBank/DDBJ whole genome shotgun (WGS) entry which is preliminary data.</text>
</comment>
<sequence>MRRQILITGELGFIGGRLVKKLIDTLNYEMLSWYFLQISERKFGENYLKFAFYRAFRNSKLL</sequence>
<name>A0A1G2EG91_9BACT</name>